<dbReference type="GO" id="GO:0008289">
    <property type="term" value="F:lipid binding"/>
    <property type="evidence" value="ECO:0007669"/>
    <property type="project" value="UniProtKB-KW"/>
</dbReference>
<proteinExistence type="predicted"/>
<dbReference type="PROSITE" id="PS51482">
    <property type="entry name" value="DEGV"/>
    <property type="match status" value="1"/>
</dbReference>
<dbReference type="Pfam" id="PF02645">
    <property type="entry name" value="DegV"/>
    <property type="match status" value="1"/>
</dbReference>
<dbReference type="Gene3D" id="3.40.50.10440">
    <property type="entry name" value="Dihydroxyacetone kinase, domain 1"/>
    <property type="match status" value="1"/>
</dbReference>
<accession>A0A4P9CDD3</accession>
<dbReference type="Gene3D" id="2.20.28.50">
    <property type="entry name" value="degv family protein"/>
    <property type="match status" value="1"/>
</dbReference>
<gene>
    <name evidence="2" type="ORF">CPZ25_015595</name>
</gene>
<dbReference type="InterPro" id="IPR043168">
    <property type="entry name" value="DegV_C"/>
</dbReference>
<evidence type="ECO:0000313" key="3">
    <source>
        <dbReference type="Proteomes" id="UP000218387"/>
    </source>
</evidence>
<dbReference type="InterPro" id="IPR050270">
    <property type="entry name" value="DegV_domain_contain"/>
</dbReference>
<dbReference type="NCBIfam" id="TIGR00762">
    <property type="entry name" value="DegV"/>
    <property type="match status" value="1"/>
</dbReference>
<sequence>MENKIIVDSCLDFNPEIFTADLPLERIPFKLRIDDEELVDQDLSTMLLVDKMKLSKNKVSTACPSPQEYLDAIDPERVNYIITISSKLSGSYNSAVMAAVMAQEKYPGCQVHVLDSESAAAGEDLLFMKLQSFLEENLPANEIVSKLMDFITNMRTMFILNSLDNLAKNGRISGTMALLGKVLKVVPIMTDNGEGEIALKEKVRGKKKAFSRLVEIIADEVSDASEKILAIAHVHAQETAENLKKAIEEKCNFKDVVIFEAGGLSTVYADNGGVIVAY</sequence>
<evidence type="ECO:0000313" key="2">
    <source>
        <dbReference type="EMBL" id="QCT72692.1"/>
    </source>
</evidence>
<dbReference type="InterPro" id="IPR003797">
    <property type="entry name" value="DegV"/>
</dbReference>
<dbReference type="AlphaFoldDB" id="A0A4P9CDD3"/>
<dbReference type="KEGG" id="emt:CPZ25_015595"/>
<dbReference type="Proteomes" id="UP000218387">
    <property type="component" value="Chromosome"/>
</dbReference>
<name>A0A4P9CDD3_EUBML</name>
<dbReference type="PANTHER" id="PTHR33434:SF2">
    <property type="entry name" value="FATTY ACID-BINDING PROTEIN TM_1468"/>
    <property type="match status" value="1"/>
</dbReference>
<keyword evidence="1" id="KW-0446">Lipid-binding</keyword>
<reference evidence="2 3" key="1">
    <citation type="submission" date="2018-05" db="EMBL/GenBank/DDBJ databases">
        <title>Genome comparison of Eubacterium sp.</title>
        <authorList>
            <person name="Feng Y."/>
            <person name="Sanchez-Andrea I."/>
            <person name="Stams A.J.M."/>
            <person name="De Vos W.M."/>
        </authorList>
    </citation>
    <scope>NUCLEOTIDE SEQUENCE [LARGE SCALE GENOMIC DNA]</scope>
    <source>
        <strain evidence="2 3">YI</strain>
    </source>
</reference>
<dbReference type="PANTHER" id="PTHR33434">
    <property type="entry name" value="DEGV DOMAIN-CONTAINING PROTEIN DR_1986-RELATED"/>
    <property type="match status" value="1"/>
</dbReference>
<keyword evidence="3" id="KW-1185">Reference proteome</keyword>
<dbReference type="RefSeq" id="WP_058695893.1">
    <property type="nucleotide sequence ID" value="NZ_CABJDW020000010.1"/>
</dbReference>
<protein>
    <submittedName>
        <fullName evidence="2">DegV family protein</fullName>
    </submittedName>
</protein>
<dbReference type="SUPFAM" id="SSF82549">
    <property type="entry name" value="DAK1/DegV-like"/>
    <property type="match status" value="1"/>
</dbReference>
<dbReference type="Gene3D" id="3.30.1180.10">
    <property type="match status" value="1"/>
</dbReference>
<organism evidence="2 3">
    <name type="scientific">Eubacterium maltosivorans</name>
    <dbReference type="NCBI Taxonomy" id="2041044"/>
    <lineage>
        <taxon>Bacteria</taxon>
        <taxon>Bacillati</taxon>
        <taxon>Bacillota</taxon>
        <taxon>Clostridia</taxon>
        <taxon>Eubacteriales</taxon>
        <taxon>Eubacteriaceae</taxon>
        <taxon>Eubacterium</taxon>
    </lineage>
</organism>
<evidence type="ECO:0000256" key="1">
    <source>
        <dbReference type="ARBA" id="ARBA00023121"/>
    </source>
</evidence>
<dbReference type="EMBL" id="CP029487">
    <property type="protein sequence ID" value="QCT72692.1"/>
    <property type="molecule type" value="Genomic_DNA"/>
</dbReference>